<dbReference type="EMBL" id="JBHMQT010000052">
    <property type="protein sequence ID" value="MFC0865186.1"/>
    <property type="molecule type" value="Genomic_DNA"/>
</dbReference>
<dbReference type="RefSeq" id="WP_394303224.1">
    <property type="nucleotide sequence ID" value="NZ_JBHMQT010000052.1"/>
</dbReference>
<sequence>MAAARQRIWGVLVALMAIATLTGCSTTNLEIPWPQPTWHLKTSHPSYAAADDICPQGQGPRGLDCRSKAPGYKACMKRHLVKNSAKLCQQALIVRIECRSGERAIFHTEQVCASSFESYLSCRTGTPKRSDHVCATGEREFLRCPGYFDPASNFDCVKARDAYYDCRDDTRGEYRLCSTYIEIVDVCYALRVSCSDLLDKYLICGSGWSSPNECAFGATMRVNCLHELKAGVFLQAATCDSIWSNHLRDCAGRNGMKVDGPTPCTGGANWNEISYSICEKQGDSAEVVGVDYVNPEGRNYRLPVCWAPKSENNHMLEEAEHAIGRRSVRVIHRLGETRYESM</sequence>
<comment type="caution">
    <text evidence="1">The sequence shown here is derived from an EMBL/GenBank/DDBJ whole genome shotgun (WGS) entry which is preliminary data.</text>
</comment>
<name>A0ABV6UAJ5_9ACTN</name>
<keyword evidence="2" id="KW-1185">Reference proteome</keyword>
<proteinExistence type="predicted"/>
<protein>
    <submittedName>
        <fullName evidence="1">Uncharacterized protein</fullName>
    </submittedName>
</protein>
<accession>A0ABV6UAJ5</accession>
<organism evidence="1 2">
    <name type="scientific">Sphaerimonospora cavernae</name>
    <dbReference type="NCBI Taxonomy" id="1740611"/>
    <lineage>
        <taxon>Bacteria</taxon>
        <taxon>Bacillati</taxon>
        <taxon>Actinomycetota</taxon>
        <taxon>Actinomycetes</taxon>
        <taxon>Streptosporangiales</taxon>
        <taxon>Streptosporangiaceae</taxon>
        <taxon>Sphaerimonospora</taxon>
    </lineage>
</organism>
<evidence type="ECO:0000313" key="1">
    <source>
        <dbReference type="EMBL" id="MFC0865186.1"/>
    </source>
</evidence>
<dbReference type="PROSITE" id="PS51257">
    <property type="entry name" value="PROKAR_LIPOPROTEIN"/>
    <property type="match status" value="1"/>
</dbReference>
<gene>
    <name evidence="1" type="ORF">ACFHYQ_23095</name>
</gene>
<reference evidence="1 2" key="1">
    <citation type="submission" date="2024-09" db="EMBL/GenBank/DDBJ databases">
        <authorList>
            <person name="Sun Q."/>
            <person name="Mori K."/>
        </authorList>
    </citation>
    <scope>NUCLEOTIDE SEQUENCE [LARGE SCALE GENOMIC DNA]</scope>
    <source>
        <strain evidence="1 2">TBRC 1851</strain>
    </source>
</reference>
<evidence type="ECO:0000313" key="2">
    <source>
        <dbReference type="Proteomes" id="UP001589870"/>
    </source>
</evidence>
<dbReference type="Proteomes" id="UP001589870">
    <property type="component" value="Unassembled WGS sequence"/>
</dbReference>